<keyword evidence="4" id="KW-1134">Transmembrane beta strand</keyword>
<dbReference type="Proteomes" id="UP000178379">
    <property type="component" value="Unassembled WGS sequence"/>
</dbReference>
<evidence type="ECO:0000256" key="8">
    <source>
        <dbReference type="ARBA" id="ARBA00023114"/>
    </source>
</evidence>
<evidence type="ECO:0000256" key="6">
    <source>
        <dbReference type="ARBA" id="ARBA00022729"/>
    </source>
</evidence>
<dbReference type="EMBL" id="MFSQ01000006">
    <property type="protein sequence ID" value="OGI41581.1"/>
    <property type="molecule type" value="Genomic_DNA"/>
</dbReference>
<feature type="domain" description="Porin" evidence="12">
    <location>
        <begin position="2"/>
        <end position="330"/>
    </location>
</feature>
<dbReference type="PRINTS" id="PR00182">
    <property type="entry name" value="ECOLNEIPORIN"/>
</dbReference>
<evidence type="ECO:0000256" key="1">
    <source>
        <dbReference type="ARBA" id="ARBA00004571"/>
    </source>
</evidence>
<evidence type="ECO:0000256" key="11">
    <source>
        <dbReference type="SAM" id="MobiDB-lite"/>
    </source>
</evidence>
<dbReference type="Gene3D" id="2.40.160.10">
    <property type="entry name" value="Porin"/>
    <property type="match status" value="1"/>
</dbReference>
<dbReference type="InterPro" id="IPR001702">
    <property type="entry name" value="Porin_Gram-ve"/>
</dbReference>
<evidence type="ECO:0000256" key="10">
    <source>
        <dbReference type="ARBA" id="ARBA00023237"/>
    </source>
</evidence>
<accession>A0A1F6T8V6</accession>
<comment type="caution">
    <text evidence="13">The sequence shown here is derived from an EMBL/GenBank/DDBJ whole genome shotgun (WGS) entry which is preliminary data.</text>
</comment>
<evidence type="ECO:0000256" key="7">
    <source>
        <dbReference type="ARBA" id="ARBA00023065"/>
    </source>
</evidence>
<keyword evidence="10" id="KW-0998">Cell outer membrane</keyword>
<dbReference type="SUPFAM" id="SSF56935">
    <property type="entry name" value="Porins"/>
    <property type="match status" value="1"/>
</dbReference>
<evidence type="ECO:0000313" key="13">
    <source>
        <dbReference type="EMBL" id="OGI41581.1"/>
    </source>
</evidence>
<proteinExistence type="predicted"/>
<feature type="compositionally biased region" description="Low complexity" evidence="11">
    <location>
        <begin position="29"/>
        <end position="40"/>
    </location>
</feature>
<dbReference type="CDD" id="cd00342">
    <property type="entry name" value="gram_neg_porins"/>
    <property type="match status" value="1"/>
</dbReference>
<dbReference type="GO" id="GO:0034220">
    <property type="term" value="P:monoatomic ion transmembrane transport"/>
    <property type="evidence" value="ECO:0007669"/>
    <property type="project" value="InterPro"/>
</dbReference>
<sequence length="364" mass="38135">MLASTAQADVKLYGKVHVSVDYTDGKGAGSASTGNASSATSRKHTGVASNASRWGINVSEKLGGGMTAIAKLESELDAAGETSSQNTRNRYVGLKGKFGQVIAGIHDTPFKEVSRTLELFPEYVGDTRNLVSTGGNGGLGWDLRTPSSVRYDSPSLNGFVFNYLYSADTNTTTGTGAAAQAAGDDNRRRADSFGVKYAKGPLYAAFAYETHRRHDIADTGNPTEKGTRLGASYNFGAFKVVGLYTDLKDLGGTASGATAVKRKNWALGGAYTAGNNVFKAQYVKTDALSNTSGGASSPDTGAKMWVLGWDHLFSKTTKAYVAYAKTDNDSNAAFTVNSGGHGDTVTPATGLDPQAWSVGMIVDF</sequence>
<organism evidence="13 14">
    <name type="scientific">Candidatus Muproteobacteria bacterium RBG_16_62_13</name>
    <dbReference type="NCBI Taxonomy" id="1817756"/>
    <lineage>
        <taxon>Bacteria</taxon>
        <taxon>Pseudomonadati</taxon>
        <taxon>Pseudomonadota</taxon>
        <taxon>Candidatus Muproteobacteria</taxon>
    </lineage>
</organism>
<dbReference type="GO" id="GO:0046930">
    <property type="term" value="C:pore complex"/>
    <property type="evidence" value="ECO:0007669"/>
    <property type="project" value="UniProtKB-KW"/>
</dbReference>
<dbReference type="AlphaFoldDB" id="A0A1F6T8V6"/>
<evidence type="ECO:0000256" key="5">
    <source>
        <dbReference type="ARBA" id="ARBA00022692"/>
    </source>
</evidence>
<name>A0A1F6T8V6_9PROT</name>
<dbReference type="InterPro" id="IPR023614">
    <property type="entry name" value="Porin_dom_sf"/>
</dbReference>
<gene>
    <name evidence="13" type="ORF">A2140_00425</name>
</gene>
<dbReference type="PANTHER" id="PTHR34501">
    <property type="entry name" value="PROTEIN YDDL-RELATED"/>
    <property type="match status" value="1"/>
</dbReference>
<reference evidence="13 14" key="1">
    <citation type="journal article" date="2016" name="Nat. Commun.">
        <title>Thousands of microbial genomes shed light on interconnected biogeochemical processes in an aquifer system.</title>
        <authorList>
            <person name="Anantharaman K."/>
            <person name="Brown C.T."/>
            <person name="Hug L.A."/>
            <person name="Sharon I."/>
            <person name="Castelle C.J."/>
            <person name="Probst A.J."/>
            <person name="Thomas B.C."/>
            <person name="Singh A."/>
            <person name="Wilkins M.J."/>
            <person name="Karaoz U."/>
            <person name="Brodie E.L."/>
            <person name="Williams K.H."/>
            <person name="Hubbard S.S."/>
            <person name="Banfield J.F."/>
        </authorList>
    </citation>
    <scope>NUCLEOTIDE SEQUENCE [LARGE SCALE GENOMIC DNA]</scope>
</reference>
<keyword evidence="8" id="KW-0626">Porin</keyword>
<dbReference type="GO" id="GO:0009279">
    <property type="term" value="C:cell outer membrane"/>
    <property type="evidence" value="ECO:0007669"/>
    <property type="project" value="UniProtKB-SubCell"/>
</dbReference>
<evidence type="ECO:0000256" key="4">
    <source>
        <dbReference type="ARBA" id="ARBA00022452"/>
    </source>
</evidence>
<keyword evidence="9" id="KW-0472">Membrane</keyword>
<feature type="region of interest" description="Disordered" evidence="11">
    <location>
        <begin position="24"/>
        <end position="46"/>
    </location>
</feature>
<dbReference type="PRINTS" id="PR00184">
    <property type="entry name" value="NEISSPPORIN"/>
</dbReference>
<keyword evidence="3" id="KW-0813">Transport</keyword>
<evidence type="ECO:0000256" key="3">
    <source>
        <dbReference type="ARBA" id="ARBA00022448"/>
    </source>
</evidence>
<evidence type="ECO:0000313" key="14">
    <source>
        <dbReference type="Proteomes" id="UP000178379"/>
    </source>
</evidence>
<dbReference type="Pfam" id="PF13609">
    <property type="entry name" value="Porin_4"/>
    <property type="match status" value="1"/>
</dbReference>
<evidence type="ECO:0000256" key="9">
    <source>
        <dbReference type="ARBA" id="ARBA00023136"/>
    </source>
</evidence>
<keyword evidence="6" id="KW-0732">Signal</keyword>
<dbReference type="InterPro" id="IPR002299">
    <property type="entry name" value="Porin_Neis"/>
</dbReference>
<dbReference type="InterPro" id="IPR033900">
    <property type="entry name" value="Gram_neg_porin_domain"/>
</dbReference>
<evidence type="ECO:0000256" key="2">
    <source>
        <dbReference type="ARBA" id="ARBA00011233"/>
    </source>
</evidence>
<keyword evidence="5" id="KW-0812">Transmembrane</keyword>
<dbReference type="InterPro" id="IPR050298">
    <property type="entry name" value="Gram-neg_bact_OMP"/>
</dbReference>
<protein>
    <recommendedName>
        <fullName evidence="12">Porin domain-containing protein</fullName>
    </recommendedName>
</protein>
<comment type="subcellular location">
    <subcellularLocation>
        <location evidence="1">Cell outer membrane</location>
        <topology evidence="1">Multi-pass membrane protein</topology>
    </subcellularLocation>
</comment>
<comment type="subunit">
    <text evidence="2">Homotrimer.</text>
</comment>
<keyword evidence="7" id="KW-0406">Ion transport</keyword>
<evidence type="ECO:0000259" key="12">
    <source>
        <dbReference type="Pfam" id="PF13609"/>
    </source>
</evidence>
<dbReference type="GO" id="GO:0015288">
    <property type="term" value="F:porin activity"/>
    <property type="evidence" value="ECO:0007669"/>
    <property type="project" value="UniProtKB-KW"/>
</dbReference>
<dbReference type="PANTHER" id="PTHR34501:SF9">
    <property type="entry name" value="MAJOR OUTER MEMBRANE PROTEIN P.IA"/>
    <property type="match status" value="1"/>
</dbReference>
<dbReference type="STRING" id="1817756.A2140_00425"/>